<proteinExistence type="predicted"/>
<feature type="compositionally biased region" description="Basic and acidic residues" evidence="1">
    <location>
        <begin position="61"/>
        <end position="91"/>
    </location>
</feature>
<gene>
    <name evidence="2" type="ORF">SVUK_LOCUS19495</name>
</gene>
<dbReference type="Proteomes" id="UP000270094">
    <property type="component" value="Unassembled WGS sequence"/>
</dbReference>
<name>A0A3P7K7Z5_STRVU</name>
<evidence type="ECO:0000256" key="1">
    <source>
        <dbReference type="SAM" id="MobiDB-lite"/>
    </source>
</evidence>
<reference evidence="2 3" key="1">
    <citation type="submission" date="2018-11" db="EMBL/GenBank/DDBJ databases">
        <authorList>
            <consortium name="Pathogen Informatics"/>
        </authorList>
    </citation>
    <scope>NUCLEOTIDE SEQUENCE [LARGE SCALE GENOMIC DNA]</scope>
</reference>
<protein>
    <submittedName>
        <fullName evidence="2">Uncharacterized protein</fullName>
    </submittedName>
</protein>
<evidence type="ECO:0000313" key="3">
    <source>
        <dbReference type="Proteomes" id="UP000270094"/>
    </source>
</evidence>
<dbReference type="EMBL" id="UYYB01130609">
    <property type="protein sequence ID" value="VDM84497.1"/>
    <property type="molecule type" value="Genomic_DNA"/>
</dbReference>
<keyword evidence="3" id="KW-1185">Reference proteome</keyword>
<sequence length="91" mass="9939">MPEEGKHRIGRFGSGLWNENGNTGGGQETPNGTTHADRPHSHQQKVVLTGRSVVPSFSSGSDHRLLQAKGDPAKTAKEDLSSYWRKESSRI</sequence>
<evidence type="ECO:0000313" key="2">
    <source>
        <dbReference type="EMBL" id="VDM84497.1"/>
    </source>
</evidence>
<accession>A0A3P7K7Z5</accession>
<feature type="region of interest" description="Disordered" evidence="1">
    <location>
        <begin position="1"/>
        <end position="91"/>
    </location>
</feature>
<dbReference type="AlphaFoldDB" id="A0A3P7K7Z5"/>
<organism evidence="2 3">
    <name type="scientific">Strongylus vulgaris</name>
    <name type="common">Blood worm</name>
    <dbReference type="NCBI Taxonomy" id="40348"/>
    <lineage>
        <taxon>Eukaryota</taxon>
        <taxon>Metazoa</taxon>
        <taxon>Ecdysozoa</taxon>
        <taxon>Nematoda</taxon>
        <taxon>Chromadorea</taxon>
        <taxon>Rhabditida</taxon>
        <taxon>Rhabditina</taxon>
        <taxon>Rhabditomorpha</taxon>
        <taxon>Strongyloidea</taxon>
        <taxon>Strongylidae</taxon>
        <taxon>Strongylus</taxon>
    </lineage>
</organism>